<dbReference type="EMBL" id="QMAP01000004">
    <property type="protein sequence ID" value="RXI49448.1"/>
    <property type="molecule type" value="Genomic_DNA"/>
</dbReference>
<accession>A0A4Q0VCP6</accession>
<dbReference type="AlphaFoldDB" id="A0A4Q0VCP6"/>
<organism evidence="2 3">
    <name type="scientific">Clostridium tetani</name>
    <dbReference type="NCBI Taxonomy" id="1513"/>
    <lineage>
        <taxon>Bacteria</taxon>
        <taxon>Bacillati</taxon>
        <taxon>Bacillota</taxon>
        <taxon>Clostridia</taxon>
        <taxon>Eubacteriales</taxon>
        <taxon>Clostridiaceae</taxon>
        <taxon>Clostridium</taxon>
    </lineage>
</organism>
<evidence type="ECO:0008006" key="4">
    <source>
        <dbReference type="Google" id="ProtNLM"/>
    </source>
</evidence>
<evidence type="ECO:0000256" key="1">
    <source>
        <dbReference type="SAM" id="Phobius"/>
    </source>
</evidence>
<proteinExistence type="predicted"/>
<comment type="caution">
    <text evidence="2">The sequence shown here is derived from an EMBL/GenBank/DDBJ whole genome shotgun (WGS) entry which is preliminary data.</text>
</comment>
<feature type="transmembrane region" description="Helical" evidence="1">
    <location>
        <begin position="12"/>
        <end position="31"/>
    </location>
</feature>
<dbReference type="NCBIfam" id="TIGR02532">
    <property type="entry name" value="IV_pilin_GFxxxE"/>
    <property type="match status" value="1"/>
</dbReference>
<dbReference type="Proteomes" id="UP000290921">
    <property type="component" value="Unassembled WGS sequence"/>
</dbReference>
<gene>
    <name evidence="2" type="ORF">DP130_05175</name>
</gene>
<evidence type="ECO:0000313" key="2">
    <source>
        <dbReference type="EMBL" id="RXI49448.1"/>
    </source>
</evidence>
<keyword evidence="1" id="KW-1133">Transmembrane helix</keyword>
<keyword evidence="1" id="KW-0472">Membrane</keyword>
<name>A0A4Q0VCP6_CLOTA</name>
<sequence>MLFNKRKPGFTLIELIIVMAIISSVAIVININRKGFSTLTNSIDCKMCNNEITNLINISKQRSRESNTLGNILFSKSNNSLILYSNAKKIKEYNLPKDFKMRNVNAQNNRIYITSRGLIQDACTFTYEDRKGETHAITICVGTGHVQVK</sequence>
<dbReference type="RefSeq" id="WP_129030134.1">
    <property type="nucleotide sequence ID" value="NZ_QMAP01000004.1"/>
</dbReference>
<protein>
    <recommendedName>
        <fullName evidence="4">Prepilin-type N-terminal cleavage/methylation domain-containing protein</fullName>
    </recommendedName>
</protein>
<dbReference type="Pfam" id="PF07963">
    <property type="entry name" value="N_methyl"/>
    <property type="match status" value="1"/>
</dbReference>
<evidence type="ECO:0000313" key="3">
    <source>
        <dbReference type="Proteomes" id="UP000290921"/>
    </source>
</evidence>
<dbReference type="InterPro" id="IPR012902">
    <property type="entry name" value="N_methyl_site"/>
</dbReference>
<reference evidence="2 3" key="1">
    <citation type="submission" date="2018-06" db="EMBL/GenBank/DDBJ databases">
        <title>Genome conservation of Clostridium tetani.</title>
        <authorList>
            <person name="Bruggemann H."/>
            <person name="Popoff M.R."/>
        </authorList>
    </citation>
    <scope>NUCLEOTIDE SEQUENCE [LARGE SCALE GENOMIC DNA]</scope>
    <source>
        <strain evidence="2 3">2017.061</strain>
    </source>
</reference>
<keyword evidence="1" id="KW-0812">Transmembrane</keyword>